<evidence type="ECO:0000256" key="1">
    <source>
        <dbReference type="ARBA" id="ARBA00022500"/>
    </source>
</evidence>
<evidence type="ECO:0008006" key="4">
    <source>
        <dbReference type="Google" id="ProtNLM"/>
    </source>
</evidence>
<dbReference type="EMBL" id="CP042593">
    <property type="protein sequence ID" value="QED47089.1"/>
    <property type="molecule type" value="Genomic_DNA"/>
</dbReference>
<evidence type="ECO:0000313" key="2">
    <source>
        <dbReference type="EMBL" id="QED47089.1"/>
    </source>
</evidence>
<dbReference type="InterPro" id="IPR037257">
    <property type="entry name" value="T2SS_E_N_sf"/>
</dbReference>
<gene>
    <name evidence="2" type="ORF">FSZ17_07415</name>
</gene>
<dbReference type="AlphaFoldDB" id="A0A5B8Z648"/>
<evidence type="ECO:0000313" key="3">
    <source>
        <dbReference type="Proteomes" id="UP000321555"/>
    </source>
</evidence>
<keyword evidence="1" id="KW-0145">Chemotaxis</keyword>
<name>A0A5B8Z648_CYTDA</name>
<proteinExistence type="predicted"/>
<dbReference type="KEGG" id="bda:FSZ17_07415"/>
<dbReference type="STRING" id="1742359.GCA_001439625_03982"/>
<dbReference type="Proteomes" id="UP000321555">
    <property type="component" value="Chromosome"/>
</dbReference>
<dbReference type="OrthoDB" id="5614404at2"/>
<keyword evidence="3" id="KW-1185">Reference proteome</keyword>
<sequence length="309" mass="35105">MFSQYFGHYLLNKGLITSEQLKAALELQKTTHVKFGVIAVDEGLLTTAQVEEVHVRQKQQDKRFGEIAVELGFLTNEQVEQMLNVQKSNHLLLAQAIVDQNYMTMDEFSNALNDYKKMHHLSDESFEAIKNGDIDAIVKSIFHLAETEKQEYAQYLSLFVKNMIRFIDEQAYIELSPVTSELKADWLVTQEIKGEEILHTAIAADEKIFLEIASIYAEEELTEVDELAKASVSEFLNLHNGIYLVNMSNYGIELDMDPQTVQQNAILSLDKDQSMNITVHTSKGHFQLVLSKLPKQVVFSSANQENQAV</sequence>
<dbReference type="Gene3D" id="3.40.1550.10">
    <property type="entry name" value="CheC-like"/>
    <property type="match status" value="1"/>
</dbReference>
<organism evidence="2 3">
    <name type="scientific">Cytobacillus dafuensis</name>
    <name type="common">Bacillus dafuensis</name>
    <dbReference type="NCBI Taxonomy" id="1742359"/>
    <lineage>
        <taxon>Bacteria</taxon>
        <taxon>Bacillati</taxon>
        <taxon>Bacillota</taxon>
        <taxon>Bacilli</taxon>
        <taxon>Bacillales</taxon>
        <taxon>Bacillaceae</taxon>
        <taxon>Cytobacillus</taxon>
    </lineage>
</organism>
<dbReference type="RefSeq" id="WP_057774626.1">
    <property type="nucleotide sequence ID" value="NZ_CP042593.1"/>
</dbReference>
<accession>A0A5B8Z648</accession>
<dbReference type="GO" id="GO:0006935">
    <property type="term" value="P:chemotaxis"/>
    <property type="evidence" value="ECO:0007669"/>
    <property type="project" value="UniProtKB-KW"/>
</dbReference>
<protein>
    <recommendedName>
        <fullName evidence="4">Chemotaxis protein CheX</fullName>
    </recommendedName>
</protein>
<reference evidence="3" key="1">
    <citation type="submission" date="2019-08" db="EMBL/GenBank/DDBJ databases">
        <authorList>
            <person name="Zheng X."/>
        </authorList>
    </citation>
    <scope>NUCLEOTIDE SEQUENCE [LARGE SCALE GENOMIC DNA]</scope>
    <source>
        <strain evidence="3">FJAT-25496</strain>
    </source>
</reference>
<dbReference type="SUPFAM" id="SSF103039">
    <property type="entry name" value="CheC-like"/>
    <property type="match status" value="1"/>
</dbReference>
<dbReference type="InterPro" id="IPR028976">
    <property type="entry name" value="CheC-like_sf"/>
</dbReference>
<dbReference type="SUPFAM" id="SSF160246">
    <property type="entry name" value="EspE N-terminal domain-like"/>
    <property type="match status" value="2"/>
</dbReference>